<dbReference type="InParanoid" id="A7RGZ1"/>
<organism evidence="1 2">
    <name type="scientific">Nematostella vectensis</name>
    <name type="common">Starlet sea anemone</name>
    <dbReference type="NCBI Taxonomy" id="45351"/>
    <lineage>
        <taxon>Eukaryota</taxon>
        <taxon>Metazoa</taxon>
        <taxon>Cnidaria</taxon>
        <taxon>Anthozoa</taxon>
        <taxon>Hexacorallia</taxon>
        <taxon>Actiniaria</taxon>
        <taxon>Edwardsiidae</taxon>
        <taxon>Nematostella</taxon>
    </lineage>
</organism>
<evidence type="ECO:0000313" key="1">
    <source>
        <dbReference type="EMBL" id="EDO49258.1"/>
    </source>
</evidence>
<accession>A7RGZ1</accession>
<dbReference type="HOGENOM" id="CLU_1697620_0_0_1"/>
<proteinExistence type="predicted"/>
<gene>
    <name evidence="1" type="ORF">NEMVEDRAFT_v1g238178</name>
</gene>
<name>A7RGZ1_NEMVE</name>
<dbReference type="Proteomes" id="UP000001593">
    <property type="component" value="Unassembled WGS sequence"/>
</dbReference>
<reference evidence="1 2" key="1">
    <citation type="journal article" date="2007" name="Science">
        <title>Sea anemone genome reveals ancestral eumetazoan gene repertoire and genomic organization.</title>
        <authorList>
            <person name="Putnam N.H."/>
            <person name="Srivastava M."/>
            <person name="Hellsten U."/>
            <person name="Dirks B."/>
            <person name="Chapman J."/>
            <person name="Salamov A."/>
            <person name="Terry A."/>
            <person name="Shapiro H."/>
            <person name="Lindquist E."/>
            <person name="Kapitonov V.V."/>
            <person name="Jurka J."/>
            <person name="Genikhovich G."/>
            <person name="Grigoriev I.V."/>
            <person name="Lucas S.M."/>
            <person name="Steele R.E."/>
            <person name="Finnerty J.R."/>
            <person name="Technau U."/>
            <person name="Martindale M.Q."/>
            <person name="Rokhsar D.S."/>
        </authorList>
    </citation>
    <scope>NUCLEOTIDE SEQUENCE [LARGE SCALE GENOMIC DNA]</scope>
    <source>
        <strain evidence="2">CH2 X CH6</strain>
    </source>
</reference>
<keyword evidence="2" id="KW-1185">Reference proteome</keyword>
<dbReference type="AlphaFoldDB" id="A7RGZ1"/>
<evidence type="ECO:0000313" key="2">
    <source>
        <dbReference type="Proteomes" id="UP000001593"/>
    </source>
</evidence>
<protein>
    <submittedName>
        <fullName evidence="1">Uncharacterized protein</fullName>
    </submittedName>
</protein>
<dbReference type="EMBL" id="DS469510">
    <property type="protein sequence ID" value="EDO49258.1"/>
    <property type="molecule type" value="Genomic_DNA"/>
</dbReference>
<sequence>MQSLAQASRIVASCRLAAARAISGTASSKKATPSQTGFQGLNAGFFWDDKHGFGYGKNGEVILVMPNERLNIKKIMVFELFSVLSGYNFLRILKVDKVYLKKLFLMDNAFSTVPGEANSNVETQSFIEASVETFTENMLASEDREDQKEKLPGSC</sequence>